<reference evidence="1" key="1">
    <citation type="submission" date="2019-11" db="EMBL/GenBank/DDBJ databases">
        <authorList>
            <person name="Feng L."/>
        </authorList>
    </citation>
    <scope>NUCLEOTIDE SEQUENCE</scope>
    <source>
        <strain evidence="1">BintestinalisLFYP9</strain>
    </source>
</reference>
<dbReference type="RefSeq" id="WP_195360753.1">
    <property type="nucleotide sequence ID" value="NZ_CACRSU010000011.1"/>
</dbReference>
<gene>
    <name evidence="1" type="ORF">BILFYP9_00848</name>
</gene>
<proteinExistence type="predicted"/>
<dbReference type="AlphaFoldDB" id="A0A6N2RZ64"/>
<protein>
    <recommendedName>
        <fullName evidence="2">DNA cytosine methyltransferase</fullName>
    </recommendedName>
</protein>
<name>A0A6N2RZ64_9BACE</name>
<dbReference type="EMBL" id="CACRSU010000011">
    <property type="protein sequence ID" value="VYS85798.1"/>
    <property type="molecule type" value="Genomic_DNA"/>
</dbReference>
<organism evidence="1">
    <name type="scientific">Bacteroides intestinalis</name>
    <dbReference type="NCBI Taxonomy" id="329854"/>
    <lineage>
        <taxon>Bacteria</taxon>
        <taxon>Pseudomonadati</taxon>
        <taxon>Bacteroidota</taxon>
        <taxon>Bacteroidia</taxon>
        <taxon>Bacteroidales</taxon>
        <taxon>Bacteroidaceae</taxon>
        <taxon>Bacteroides</taxon>
    </lineage>
</organism>
<evidence type="ECO:0008006" key="2">
    <source>
        <dbReference type="Google" id="ProtNLM"/>
    </source>
</evidence>
<evidence type="ECO:0000313" key="1">
    <source>
        <dbReference type="EMBL" id="VYS85798.1"/>
    </source>
</evidence>
<accession>A0A6N2RZ64</accession>
<sequence>MANILIACEESQAVCKAFRERGHNAFSCDIVECSGGHPEWHFMEDVLKVIPNRGGHLENGSLYYLPEGETWDLMIAHPPCTYLSVSGARWLYHPDDAGLPIEERREHPNHLGRRQHKKEAEEFFMEFTKTNIKRWAIENPVGCMNSVYRKPDQIVQPFWFGDSASKKTCLWLHNLPPLTPTNIVDPGERVVLSSGRSLPKWYSDSFNTKISTEERRKLRSKTFPGFAEALAEQWGKLL</sequence>